<dbReference type="Pfam" id="PF00456">
    <property type="entry name" value="Transketolase_N"/>
    <property type="match status" value="1"/>
</dbReference>
<protein>
    <submittedName>
        <fullName evidence="5">Transketolase</fullName>
    </submittedName>
</protein>
<dbReference type="RefSeq" id="WP_186916475.1">
    <property type="nucleotide sequence ID" value="NZ_JACOFZ010000003.1"/>
</dbReference>
<dbReference type="Proteomes" id="UP000627446">
    <property type="component" value="Unassembled WGS sequence"/>
</dbReference>
<evidence type="ECO:0000313" key="6">
    <source>
        <dbReference type="Proteomes" id="UP000627446"/>
    </source>
</evidence>
<dbReference type="InterPro" id="IPR029061">
    <property type="entry name" value="THDP-binding"/>
</dbReference>
<sequence length="276" mass="30423">MTANHTASPHTKHSVSRDDYARFPEIQRAARLRLLQMHYESKVGHIGGNLSCLDAILFLHHFVMQPADQFVLSKGHSVGALYIGLWSIGRLSDTDLQQFHKDHTHLAGHPVAGWMPEIAVATGSLGHGFPVAAGMAKGKQLQDQPGRVYCLMSDGEWQEGSNWEALIFAAHQNLDRLTVLVDVNGLQGFGSTTEVASMAGLRQRIEAFGATVRELDGHRPAALQELLATPEQGFQVILLNTIKGKGVSFMEAKMEWHYLPLTAEQFVQAQNEVRQA</sequence>
<proteinExistence type="inferred from homology"/>
<comment type="caution">
    <text evidence="5">The sequence shown here is derived from an EMBL/GenBank/DDBJ whole genome shotgun (WGS) entry which is preliminary data.</text>
</comment>
<dbReference type="CDD" id="cd02012">
    <property type="entry name" value="TPP_TK"/>
    <property type="match status" value="1"/>
</dbReference>
<dbReference type="PANTHER" id="PTHR47514:SF1">
    <property type="entry name" value="TRANSKETOLASE N-TERMINAL SECTION-RELATED"/>
    <property type="match status" value="1"/>
</dbReference>
<accession>A0A923KLH7</accession>
<dbReference type="EMBL" id="JACOFZ010000003">
    <property type="protein sequence ID" value="MBC3881865.1"/>
    <property type="molecule type" value="Genomic_DNA"/>
</dbReference>
<dbReference type="AlphaFoldDB" id="A0A923KLH7"/>
<evidence type="ECO:0000259" key="4">
    <source>
        <dbReference type="Pfam" id="PF00456"/>
    </source>
</evidence>
<evidence type="ECO:0000313" key="5">
    <source>
        <dbReference type="EMBL" id="MBC3881865.1"/>
    </source>
</evidence>
<reference evidence="5" key="1">
    <citation type="submission" date="2020-08" db="EMBL/GenBank/DDBJ databases">
        <title>Novel species isolated from subtropical streams in China.</title>
        <authorList>
            <person name="Lu H."/>
        </authorList>
    </citation>
    <scope>NUCLEOTIDE SEQUENCE</scope>
    <source>
        <strain evidence="5">LX22W</strain>
    </source>
</reference>
<keyword evidence="6" id="KW-1185">Reference proteome</keyword>
<evidence type="ECO:0000256" key="3">
    <source>
        <dbReference type="ARBA" id="ARBA00023052"/>
    </source>
</evidence>
<comment type="cofactor">
    <cofactor evidence="1">
        <name>thiamine diphosphate</name>
        <dbReference type="ChEBI" id="CHEBI:58937"/>
    </cofactor>
</comment>
<dbReference type="SUPFAM" id="SSF52518">
    <property type="entry name" value="Thiamin diphosphate-binding fold (THDP-binding)"/>
    <property type="match status" value="1"/>
</dbReference>
<dbReference type="PANTHER" id="PTHR47514">
    <property type="entry name" value="TRANSKETOLASE N-TERMINAL SECTION-RELATED"/>
    <property type="match status" value="1"/>
</dbReference>
<evidence type="ECO:0000256" key="1">
    <source>
        <dbReference type="ARBA" id="ARBA00001964"/>
    </source>
</evidence>
<comment type="similarity">
    <text evidence="2">Belongs to the transketolase family.</text>
</comment>
<feature type="domain" description="Transketolase N-terminal" evidence="4">
    <location>
        <begin position="43"/>
        <end position="270"/>
    </location>
</feature>
<dbReference type="InterPro" id="IPR005474">
    <property type="entry name" value="Transketolase_N"/>
</dbReference>
<name>A0A923KLH7_9BURK</name>
<gene>
    <name evidence="5" type="ORF">H8K36_10800</name>
</gene>
<dbReference type="Gene3D" id="3.40.50.970">
    <property type="match status" value="1"/>
</dbReference>
<evidence type="ECO:0000256" key="2">
    <source>
        <dbReference type="ARBA" id="ARBA00007131"/>
    </source>
</evidence>
<keyword evidence="3" id="KW-0786">Thiamine pyrophosphate</keyword>
<organism evidence="5 6">
    <name type="scientific">Undibacterium nitidum</name>
    <dbReference type="NCBI Taxonomy" id="2762298"/>
    <lineage>
        <taxon>Bacteria</taxon>
        <taxon>Pseudomonadati</taxon>
        <taxon>Pseudomonadota</taxon>
        <taxon>Betaproteobacteria</taxon>
        <taxon>Burkholderiales</taxon>
        <taxon>Oxalobacteraceae</taxon>
        <taxon>Undibacterium</taxon>
    </lineage>
</organism>